<dbReference type="RefSeq" id="WP_377404863.1">
    <property type="nucleotide sequence ID" value="NZ_JBHTFQ010000007.1"/>
</dbReference>
<accession>A0ABW2UKN1</accession>
<evidence type="ECO:0008006" key="4">
    <source>
        <dbReference type="Google" id="ProtNLM"/>
    </source>
</evidence>
<dbReference type="PROSITE" id="PS51257">
    <property type="entry name" value="PROKAR_LIPOPROTEIN"/>
    <property type="match status" value="1"/>
</dbReference>
<dbReference type="Proteomes" id="UP001596516">
    <property type="component" value="Unassembled WGS sequence"/>
</dbReference>
<protein>
    <recommendedName>
        <fullName evidence="4">Alkaline proteinase inhibitor/ Outer membrane lipoprotein Omp19 domain-containing protein</fullName>
    </recommendedName>
</protein>
<name>A0ABW2UKN1_9RHOB</name>
<evidence type="ECO:0000256" key="1">
    <source>
        <dbReference type="SAM" id="SignalP"/>
    </source>
</evidence>
<keyword evidence="1" id="KW-0732">Signal</keyword>
<sequence length="119" mass="12942">MRTLLRLVPILLVVVACASAATPRPTDVSFAPNGDLSVRLSDWQLCSGPRTEARRVGDGWAGQLEGCAPSYSYEVALERNPIRAALGRLLGFFPGMGTVTLRDDTGRSWRFDVPPPIED</sequence>
<dbReference type="EMBL" id="JBHTFQ010000007">
    <property type="protein sequence ID" value="MFC7705261.1"/>
    <property type="molecule type" value="Genomic_DNA"/>
</dbReference>
<evidence type="ECO:0000313" key="3">
    <source>
        <dbReference type="Proteomes" id="UP001596516"/>
    </source>
</evidence>
<gene>
    <name evidence="2" type="ORF">ACFQXB_13760</name>
</gene>
<feature type="signal peptide" evidence="1">
    <location>
        <begin position="1"/>
        <end position="20"/>
    </location>
</feature>
<keyword evidence="3" id="KW-1185">Reference proteome</keyword>
<feature type="chain" id="PRO_5045182155" description="Alkaline proteinase inhibitor/ Outer membrane lipoprotein Omp19 domain-containing protein" evidence="1">
    <location>
        <begin position="21"/>
        <end position="119"/>
    </location>
</feature>
<reference evidence="3" key="1">
    <citation type="journal article" date="2019" name="Int. J. Syst. Evol. Microbiol.">
        <title>The Global Catalogue of Microorganisms (GCM) 10K type strain sequencing project: providing services to taxonomists for standard genome sequencing and annotation.</title>
        <authorList>
            <consortium name="The Broad Institute Genomics Platform"/>
            <consortium name="The Broad Institute Genome Sequencing Center for Infectious Disease"/>
            <person name="Wu L."/>
            <person name="Ma J."/>
        </authorList>
    </citation>
    <scope>NUCLEOTIDE SEQUENCE [LARGE SCALE GENOMIC DNA]</scope>
    <source>
        <strain evidence="3">CGMCC 1.12750</strain>
    </source>
</reference>
<comment type="caution">
    <text evidence="2">The sequence shown here is derived from an EMBL/GenBank/DDBJ whole genome shotgun (WGS) entry which is preliminary data.</text>
</comment>
<organism evidence="2 3">
    <name type="scientific">Plastorhodobacter daqingensis</name>
    <dbReference type="NCBI Taxonomy" id="1387281"/>
    <lineage>
        <taxon>Bacteria</taxon>
        <taxon>Pseudomonadati</taxon>
        <taxon>Pseudomonadota</taxon>
        <taxon>Alphaproteobacteria</taxon>
        <taxon>Rhodobacterales</taxon>
        <taxon>Paracoccaceae</taxon>
        <taxon>Plastorhodobacter</taxon>
    </lineage>
</organism>
<evidence type="ECO:0000313" key="2">
    <source>
        <dbReference type="EMBL" id="MFC7705261.1"/>
    </source>
</evidence>
<proteinExistence type="predicted"/>